<evidence type="ECO:0000256" key="1">
    <source>
        <dbReference type="SAM" id="Phobius"/>
    </source>
</evidence>
<gene>
    <name evidence="2" type="ORF">SAMN05421636_105116</name>
</gene>
<evidence type="ECO:0000313" key="3">
    <source>
        <dbReference type="Proteomes" id="UP000199109"/>
    </source>
</evidence>
<name>A0A1G7D0Q1_9FLAO</name>
<protein>
    <submittedName>
        <fullName evidence="2">F1/F0 ATPase, subunit 2</fullName>
    </submittedName>
</protein>
<proteinExistence type="predicted"/>
<dbReference type="RefSeq" id="WP_091868458.1">
    <property type="nucleotide sequence ID" value="NZ_FNAO01000005.1"/>
</dbReference>
<dbReference type="AlphaFoldDB" id="A0A1G7D0Q1"/>
<feature type="transmembrane region" description="Helical" evidence="1">
    <location>
        <begin position="6"/>
        <end position="27"/>
    </location>
</feature>
<dbReference type="Proteomes" id="UP000199109">
    <property type="component" value="Unassembled WGS sequence"/>
</dbReference>
<dbReference type="EMBL" id="FNAO01000005">
    <property type="protein sequence ID" value="SDE45099.1"/>
    <property type="molecule type" value="Genomic_DNA"/>
</dbReference>
<accession>A0A1G7D0Q1</accession>
<evidence type="ECO:0000313" key="2">
    <source>
        <dbReference type="EMBL" id="SDE45099.1"/>
    </source>
</evidence>
<keyword evidence="1" id="KW-0472">Membrane</keyword>
<organism evidence="2 3">
    <name type="scientific">Pricia antarctica</name>
    <dbReference type="NCBI Taxonomy" id="641691"/>
    <lineage>
        <taxon>Bacteria</taxon>
        <taxon>Pseudomonadati</taxon>
        <taxon>Bacteroidota</taxon>
        <taxon>Flavobacteriia</taxon>
        <taxon>Flavobacteriales</taxon>
        <taxon>Flavobacteriaceae</taxon>
        <taxon>Pricia</taxon>
    </lineage>
</organism>
<feature type="transmembrane region" description="Helical" evidence="1">
    <location>
        <begin position="39"/>
        <end position="59"/>
    </location>
</feature>
<dbReference type="STRING" id="641691.SAMN05421636_105116"/>
<dbReference type="OrthoDB" id="467414at2"/>
<reference evidence="2 3" key="1">
    <citation type="submission" date="2016-10" db="EMBL/GenBank/DDBJ databases">
        <authorList>
            <person name="de Groot N.N."/>
        </authorList>
    </citation>
    <scope>NUCLEOTIDE SEQUENCE [LARGE SCALE GENOMIC DNA]</scope>
    <source>
        <strain evidence="2 3">DSM 23421</strain>
    </source>
</reference>
<dbReference type="NCBIfam" id="TIGR03165">
    <property type="entry name" value="F1F0_chp_2"/>
    <property type="match status" value="1"/>
</dbReference>
<feature type="transmembrane region" description="Helical" evidence="1">
    <location>
        <begin position="65"/>
        <end position="82"/>
    </location>
</feature>
<keyword evidence="1" id="KW-0812">Transmembrane</keyword>
<sequence length="100" mass="11245">MNDLGMTLLVLLGGSILGILFFGGLWFTVKKALVSNRPALWFLGSLIVRVGLTLLGFYYMGRGDWKNMVFCLLGFIIARFAVLRITKTMEAKELQLKNQN</sequence>
<dbReference type="InterPro" id="IPR017581">
    <property type="entry name" value="AtpR-like"/>
</dbReference>
<keyword evidence="3" id="KW-1185">Reference proteome</keyword>
<dbReference type="Pfam" id="PF12966">
    <property type="entry name" value="AtpR"/>
    <property type="match status" value="1"/>
</dbReference>
<keyword evidence="1" id="KW-1133">Transmembrane helix</keyword>